<dbReference type="OrthoDB" id="9807246at2"/>
<keyword evidence="2" id="KW-0479">Metal-binding</keyword>
<evidence type="ECO:0000256" key="2">
    <source>
        <dbReference type="ARBA" id="ARBA00022723"/>
    </source>
</evidence>
<evidence type="ECO:0000256" key="1">
    <source>
        <dbReference type="ARBA" id="ARBA00005495"/>
    </source>
</evidence>
<feature type="compositionally biased region" description="Basic and acidic residues" evidence="5">
    <location>
        <begin position="127"/>
        <end position="139"/>
    </location>
</feature>
<sequence length="139" mass="15422">MKAHCLCGAVEFDAEIASDKIQACHCKQCQRWTGGGPLVIALVKNVTVSGADHIASFRASEWGERAFCKTCGSTLYWKMQGGGITDLPVGLFEDQSGFTMGEEIFVDHRPDWLPHWEAAGQSTEAQEQEKLRAYREARE</sequence>
<name>A0A0J9ED97_9RHOB</name>
<keyword evidence="3" id="KW-0862">Zinc</keyword>
<evidence type="ECO:0000256" key="3">
    <source>
        <dbReference type="ARBA" id="ARBA00022833"/>
    </source>
</evidence>
<feature type="region of interest" description="Disordered" evidence="5">
    <location>
        <begin position="120"/>
        <end position="139"/>
    </location>
</feature>
<dbReference type="PANTHER" id="PTHR33337:SF40">
    <property type="entry name" value="CENP-V_GFA DOMAIN-CONTAINING PROTEIN-RELATED"/>
    <property type="match status" value="1"/>
</dbReference>
<dbReference type="STRING" id="1675527.AIOL_004682"/>
<evidence type="ECO:0000259" key="6">
    <source>
        <dbReference type="PROSITE" id="PS51891"/>
    </source>
</evidence>
<comment type="caution">
    <text evidence="7">The sequence shown here is derived from an EMBL/GenBank/DDBJ whole genome shotgun (WGS) entry which is preliminary data.</text>
</comment>
<dbReference type="GO" id="GO:0046872">
    <property type="term" value="F:metal ion binding"/>
    <property type="evidence" value="ECO:0007669"/>
    <property type="project" value="UniProtKB-KW"/>
</dbReference>
<comment type="similarity">
    <text evidence="1">Belongs to the Gfa family.</text>
</comment>
<dbReference type="AlphaFoldDB" id="A0A0J9ED97"/>
<dbReference type="SUPFAM" id="SSF51316">
    <property type="entry name" value="Mss4-like"/>
    <property type="match status" value="1"/>
</dbReference>
<dbReference type="GO" id="GO:0016846">
    <property type="term" value="F:carbon-sulfur lyase activity"/>
    <property type="evidence" value="ECO:0007669"/>
    <property type="project" value="InterPro"/>
</dbReference>
<dbReference type="RefSeq" id="WP_049645136.1">
    <property type="nucleotide sequence ID" value="NZ_LFTY01000002.1"/>
</dbReference>
<dbReference type="Gene3D" id="3.90.1590.10">
    <property type="entry name" value="glutathione-dependent formaldehyde- activating enzyme (gfa)"/>
    <property type="match status" value="1"/>
</dbReference>
<evidence type="ECO:0000256" key="5">
    <source>
        <dbReference type="SAM" id="MobiDB-lite"/>
    </source>
</evidence>
<dbReference type="PANTHER" id="PTHR33337">
    <property type="entry name" value="GFA DOMAIN-CONTAINING PROTEIN"/>
    <property type="match status" value="1"/>
</dbReference>
<dbReference type="PROSITE" id="PS51891">
    <property type="entry name" value="CENP_V_GFA"/>
    <property type="match status" value="1"/>
</dbReference>
<evidence type="ECO:0000313" key="7">
    <source>
        <dbReference type="EMBL" id="KMW59699.1"/>
    </source>
</evidence>
<evidence type="ECO:0000313" key="8">
    <source>
        <dbReference type="Proteomes" id="UP000037178"/>
    </source>
</evidence>
<dbReference type="Pfam" id="PF04828">
    <property type="entry name" value="GFA"/>
    <property type="match status" value="1"/>
</dbReference>
<keyword evidence="8" id="KW-1185">Reference proteome</keyword>
<protein>
    <submittedName>
        <fullName evidence="7">Gfa-like protein</fullName>
    </submittedName>
</protein>
<gene>
    <name evidence="7" type="ORF">AIOL_004682</name>
</gene>
<organism evidence="7 8">
    <name type="scientific">Candidatus Rhodobacter oscarellae</name>
    <dbReference type="NCBI Taxonomy" id="1675527"/>
    <lineage>
        <taxon>Bacteria</taxon>
        <taxon>Pseudomonadati</taxon>
        <taxon>Pseudomonadota</taxon>
        <taxon>Alphaproteobacteria</taxon>
        <taxon>Rhodobacterales</taxon>
        <taxon>Rhodobacter group</taxon>
        <taxon>Rhodobacter</taxon>
    </lineage>
</organism>
<feature type="domain" description="CENP-V/GFA" evidence="6">
    <location>
        <begin position="1"/>
        <end position="117"/>
    </location>
</feature>
<accession>A0A0J9ED97</accession>
<reference evidence="7 8" key="1">
    <citation type="submission" date="2015-06" db="EMBL/GenBank/DDBJ databases">
        <title>Draft genome sequence of an Alphaproteobacteria species associated to the Mediterranean sponge Oscarella lobularis.</title>
        <authorList>
            <person name="Jourda C."/>
            <person name="Santini S."/>
            <person name="Claverie J.-M."/>
        </authorList>
    </citation>
    <scope>NUCLEOTIDE SEQUENCE [LARGE SCALE GENOMIC DNA]</scope>
    <source>
        <strain evidence="7">IGS</strain>
    </source>
</reference>
<dbReference type="InterPro" id="IPR006913">
    <property type="entry name" value="CENP-V/GFA"/>
</dbReference>
<dbReference type="EMBL" id="LFTY01000002">
    <property type="protein sequence ID" value="KMW59699.1"/>
    <property type="molecule type" value="Genomic_DNA"/>
</dbReference>
<proteinExistence type="inferred from homology"/>
<keyword evidence="4" id="KW-0456">Lyase</keyword>
<dbReference type="Proteomes" id="UP000037178">
    <property type="component" value="Unassembled WGS sequence"/>
</dbReference>
<evidence type="ECO:0000256" key="4">
    <source>
        <dbReference type="ARBA" id="ARBA00023239"/>
    </source>
</evidence>
<dbReference type="PATRIC" id="fig|1675527.3.peg.4917"/>
<dbReference type="InterPro" id="IPR011057">
    <property type="entry name" value="Mss4-like_sf"/>
</dbReference>